<sequence length="184" mass="20441">MNKLIKLVHHLQNVDPGIIKEQPKMINKMVDMLSTMIRPAAPTEDTAQLIKGNADNWGYTTLVILKQHYQAGIRTTSEEISEILVQDWKEQFQLAARWAKKNLPHIKQEAIDHAEALIIAENDGSNQPQVPTIVQPRQRQQANVTVATMTEGTGPGIEQATQGAHPLVQGEPLLAVEPPSEPRN</sequence>
<accession>A0AAV1QL31</accession>
<reference evidence="1 2" key="1">
    <citation type="submission" date="2024-01" db="EMBL/GenBank/DDBJ databases">
        <authorList>
            <person name="Alioto T."/>
            <person name="Alioto T."/>
            <person name="Gomez Garrido J."/>
        </authorList>
    </citation>
    <scope>NUCLEOTIDE SEQUENCE [LARGE SCALE GENOMIC DNA]</scope>
</reference>
<evidence type="ECO:0000313" key="1">
    <source>
        <dbReference type="EMBL" id="CAK6985011.1"/>
    </source>
</evidence>
<keyword evidence="2" id="KW-1185">Reference proteome</keyword>
<evidence type="ECO:0000313" key="2">
    <source>
        <dbReference type="Proteomes" id="UP001314229"/>
    </source>
</evidence>
<dbReference type="Proteomes" id="UP001314229">
    <property type="component" value="Unassembled WGS sequence"/>
</dbReference>
<dbReference type="EMBL" id="CAWUFR010004000">
    <property type="protein sequence ID" value="CAK6985011.1"/>
    <property type="molecule type" value="Genomic_DNA"/>
</dbReference>
<gene>
    <name evidence="1" type="ORF">FSCOSCO3_A006027</name>
</gene>
<protein>
    <recommendedName>
        <fullName evidence="3">Gag protein</fullName>
    </recommendedName>
</protein>
<organism evidence="1 2">
    <name type="scientific">Scomber scombrus</name>
    <name type="common">Atlantic mackerel</name>
    <name type="synonym">Scomber vernalis</name>
    <dbReference type="NCBI Taxonomy" id="13677"/>
    <lineage>
        <taxon>Eukaryota</taxon>
        <taxon>Metazoa</taxon>
        <taxon>Chordata</taxon>
        <taxon>Craniata</taxon>
        <taxon>Vertebrata</taxon>
        <taxon>Euteleostomi</taxon>
        <taxon>Actinopterygii</taxon>
        <taxon>Neopterygii</taxon>
        <taxon>Teleostei</taxon>
        <taxon>Neoteleostei</taxon>
        <taxon>Acanthomorphata</taxon>
        <taxon>Pelagiaria</taxon>
        <taxon>Scombriformes</taxon>
        <taxon>Scombridae</taxon>
        <taxon>Scomber</taxon>
    </lineage>
</organism>
<name>A0AAV1QL31_SCOSC</name>
<comment type="caution">
    <text evidence="1">The sequence shown here is derived from an EMBL/GenBank/DDBJ whole genome shotgun (WGS) entry which is preliminary data.</text>
</comment>
<proteinExistence type="predicted"/>
<evidence type="ECO:0008006" key="3">
    <source>
        <dbReference type="Google" id="ProtNLM"/>
    </source>
</evidence>
<dbReference type="AlphaFoldDB" id="A0AAV1QL31"/>